<dbReference type="EMBL" id="CP069027">
    <property type="protein sequence ID" value="QRC94982.1"/>
    <property type="molecule type" value="Genomic_DNA"/>
</dbReference>
<evidence type="ECO:0000313" key="1">
    <source>
        <dbReference type="EMBL" id="QRC94982.1"/>
    </source>
</evidence>
<dbReference type="Proteomes" id="UP000663193">
    <property type="component" value="Chromosome 5"/>
</dbReference>
<protein>
    <submittedName>
        <fullName evidence="1">Uncharacterized protein</fullName>
    </submittedName>
</protein>
<organism evidence="1 2">
    <name type="scientific">Phaeosphaeria nodorum (strain SN15 / ATCC MYA-4574 / FGSC 10173)</name>
    <name type="common">Glume blotch fungus</name>
    <name type="synonym">Parastagonospora nodorum</name>
    <dbReference type="NCBI Taxonomy" id="321614"/>
    <lineage>
        <taxon>Eukaryota</taxon>
        <taxon>Fungi</taxon>
        <taxon>Dikarya</taxon>
        <taxon>Ascomycota</taxon>
        <taxon>Pezizomycotina</taxon>
        <taxon>Dothideomycetes</taxon>
        <taxon>Pleosporomycetidae</taxon>
        <taxon>Pleosporales</taxon>
        <taxon>Pleosporineae</taxon>
        <taxon>Phaeosphaeriaceae</taxon>
        <taxon>Parastagonospora</taxon>
    </lineage>
</organism>
<evidence type="ECO:0000313" key="2">
    <source>
        <dbReference type="Proteomes" id="UP000663193"/>
    </source>
</evidence>
<gene>
    <name evidence="1" type="ORF">JI435_406670</name>
</gene>
<dbReference type="AlphaFoldDB" id="A0A7U2EXV9"/>
<sequence length="89" mass="10477">MYEQGCIRSTELNSKGPSSTYMRGIRSAWLRTGVHYFDNPMESDRGLYYPTSCWQMRTPVWQHVVRAPKVICCFVQGRLIELPKMRSRM</sequence>
<accession>A0A7U2EXV9</accession>
<proteinExistence type="predicted"/>
<dbReference type="VEuPathDB" id="FungiDB:JI435_406670"/>
<keyword evidence="2" id="KW-1185">Reference proteome</keyword>
<reference evidence="2" key="1">
    <citation type="journal article" date="2021" name="BMC Genomics">
        <title>Chromosome-level genome assembly and manually-curated proteome of model necrotroph Parastagonospora nodorum Sn15 reveals a genome-wide trove of candidate effector homologs, and redundancy of virulence-related functions within an accessory chromosome.</title>
        <authorList>
            <person name="Bertazzoni S."/>
            <person name="Jones D.A.B."/>
            <person name="Phan H.T."/>
            <person name="Tan K.-C."/>
            <person name="Hane J.K."/>
        </authorList>
    </citation>
    <scope>NUCLEOTIDE SEQUENCE [LARGE SCALE GENOMIC DNA]</scope>
    <source>
        <strain evidence="2">SN15 / ATCC MYA-4574 / FGSC 10173)</strain>
    </source>
</reference>
<name>A0A7U2EXV9_PHANO</name>